<dbReference type="Proteomes" id="UP001497497">
    <property type="component" value="Unassembled WGS sequence"/>
</dbReference>
<dbReference type="AlphaFoldDB" id="A0AAV2HIV3"/>
<gene>
    <name evidence="2" type="ORF">GSLYS_00006484001</name>
</gene>
<dbReference type="InterPro" id="IPR053041">
    <property type="entry name" value="Transglut-like_Superfamily_Mod"/>
</dbReference>
<protein>
    <recommendedName>
        <fullName evidence="1">KY-like immunoglobulin-like domain-containing protein</fullName>
    </recommendedName>
</protein>
<name>A0AAV2HIV3_LYMST</name>
<proteinExistence type="predicted"/>
<evidence type="ECO:0000313" key="3">
    <source>
        <dbReference type="Proteomes" id="UP001497497"/>
    </source>
</evidence>
<keyword evidence="3" id="KW-1185">Reference proteome</keyword>
<evidence type="ECO:0000259" key="1">
    <source>
        <dbReference type="Pfam" id="PF23265"/>
    </source>
</evidence>
<dbReference type="Pfam" id="PF23265">
    <property type="entry name" value="Ig-like_KY"/>
    <property type="match status" value="1"/>
</dbReference>
<evidence type="ECO:0000313" key="2">
    <source>
        <dbReference type="EMBL" id="CAL1532405.1"/>
    </source>
</evidence>
<feature type="domain" description="KY-like immunoglobulin-like" evidence="1">
    <location>
        <begin position="20"/>
        <end position="123"/>
    </location>
</feature>
<comment type="caution">
    <text evidence="2">The sequence shown here is derived from an EMBL/GenBank/DDBJ whole genome shotgun (WGS) entry which is preliminary data.</text>
</comment>
<dbReference type="PANTHER" id="PTHR47020">
    <property type="entry name" value="HILLARIN"/>
    <property type="match status" value="1"/>
</dbReference>
<dbReference type="PANTHER" id="PTHR47020:SF1">
    <property type="entry name" value="HILLARIN"/>
    <property type="match status" value="1"/>
</dbReference>
<sequence length="225" mass="25341">MAAGNVQIPKLTDGYLGPQAKFEAYGLTLVSHGDPVIFMQDDQKEVEIILGIQPGTRVTIKLLSHERKQECNDYCLIRQLGPNYLFLIRPPLPGFYKFQIYALPSDEAGPQMLGVYNYLIYSPGSFGDNPFPKQYPPWKDGCYLYEPISLPRGIRDPMVKFKVLIPKARDVQVKVAEEWNPLQQSEPGIFEGLVDFSLGYPSGAKAKLNVKFAGNNYNTLLEYSL</sequence>
<dbReference type="InterPro" id="IPR056564">
    <property type="entry name" value="Ig-like_KY"/>
</dbReference>
<dbReference type="EMBL" id="CAXITT010000116">
    <property type="protein sequence ID" value="CAL1532405.1"/>
    <property type="molecule type" value="Genomic_DNA"/>
</dbReference>
<organism evidence="2 3">
    <name type="scientific">Lymnaea stagnalis</name>
    <name type="common">Great pond snail</name>
    <name type="synonym">Helix stagnalis</name>
    <dbReference type="NCBI Taxonomy" id="6523"/>
    <lineage>
        <taxon>Eukaryota</taxon>
        <taxon>Metazoa</taxon>
        <taxon>Spiralia</taxon>
        <taxon>Lophotrochozoa</taxon>
        <taxon>Mollusca</taxon>
        <taxon>Gastropoda</taxon>
        <taxon>Heterobranchia</taxon>
        <taxon>Euthyneura</taxon>
        <taxon>Panpulmonata</taxon>
        <taxon>Hygrophila</taxon>
        <taxon>Lymnaeoidea</taxon>
        <taxon>Lymnaeidae</taxon>
        <taxon>Lymnaea</taxon>
    </lineage>
</organism>
<reference evidence="2 3" key="1">
    <citation type="submission" date="2024-04" db="EMBL/GenBank/DDBJ databases">
        <authorList>
            <consortium name="Genoscope - CEA"/>
            <person name="William W."/>
        </authorList>
    </citation>
    <scope>NUCLEOTIDE SEQUENCE [LARGE SCALE GENOMIC DNA]</scope>
</reference>
<accession>A0AAV2HIV3</accession>